<evidence type="ECO:0000259" key="6">
    <source>
        <dbReference type="Pfam" id="PF12697"/>
    </source>
</evidence>
<evidence type="ECO:0000256" key="5">
    <source>
        <dbReference type="HAMAP-Rule" id="MF_01260"/>
    </source>
</evidence>
<feature type="binding site" evidence="5">
    <location>
        <begin position="80"/>
        <end position="81"/>
    </location>
    <ligand>
        <name>substrate</name>
    </ligand>
</feature>
<dbReference type="GO" id="GO:0005737">
    <property type="term" value="C:cytoplasm"/>
    <property type="evidence" value="ECO:0007669"/>
    <property type="project" value="UniProtKB-SubCell"/>
</dbReference>
<sequence length="254" mass="27807">MGLFIETSGRGPEVVLIHGWGMHGGIWSGFVPWLTDRFRVTRIDLPGHGHSPMLADWSLETVAGAVLEAVPRPAHWVGWSLGAMVALEAARMAPGAVASLTLLCGTPRFVAEPGWPGMEAVTLMRFADGFLSDYEDACRRFLALQAWGMPNERELLRGVRSQLSGRPPPERPALLAGLEVLRHADLRGVLRELPQPVQALLGRRDRLVPVELGDALARLKTGLVSHRIDDAPHVPFLTHGERTARLIHEFIASS</sequence>
<dbReference type="NCBIfam" id="TIGR01738">
    <property type="entry name" value="bioH"/>
    <property type="match status" value="1"/>
</dbReference>
<comment type="subcellular location">
    <subcellularLocation>
        <location evidence="5">Cytoplasm</location>
    </subcellularLocation>
</comment>
<proteinExistence type="inferred from homology"/>
<dbReference type="PANTHER" id="PTHR43798">
    <property type="entry name" value="MONOACYLGLYCEROL LIPASE"/>
    <property type="match status" value="1"/>
</dbReference>
<dbReference type="EMBL" id="OX458332">
    <property type="protein sequence ID" value="CAI8725141.1"/>
    <property type="molecule type" value="Genomic_DNA"/>
</dbReference>
<comment type="catalytic activity">
    <reaction evidence="5">
        <text>6-carboxyhexanoyl-[ACP] methyl ester + H2O = 6-carboxyhexanoyl-[ACP] + methanol + H(+)</text>
        <dbReference type="Rhea" id="RHEA:42700"/>
        <dbReference type="Rhea" id="RHEA-COMP:9955"/>
        <dbReference type="Rhea" id="RHEA-COMP:10186"/>
        <dbReference type="ChEBI" id="CHEBI:15377"/>
        <dbReference type="ChEBI" id="CHEBI:15378"/>
        <dbReference type="ChEBI" id="CHEBI:17790"/>
        <dbReference type="ChEBI" id="CHEBI:78846"/>
        <dbReference type="ChEBI" id="CHEBI:82735"/>
        <dbReference type="EC" id="3.1.1.85"/>
    </reaction>
</comment>
<dbReference type="GO" id="GO:0016020">
    <property type="term" value="C:membrane"/>
    <property type="evidence" value="ECO:0007669"/>
    <property type="project" value="TreeGrafter"/>
</dbReference>
<evidence type="ECO:0000256" key="3">
    <source>
        <dbReference type="ARBA" id="ARBA00022756"/>
    </source>
</evidence>
<evidence type="ECO:0000256" key="4">
    <source>
        <dbReference type="ARBA" id="ARBA00022801"/>
    </source>
</evidence>
<dbReference type="InterPro" id="IPR029058">
    <property type="entry name" value="AB_hydrolase_fold"/>
</dbReference>
<feature type="active site" description="Nucleophile" evidence="5">
    <location>
        <position position="80"/>
    </location>
</feature>
<evidence type="ECO:0000313" key="7">
    <source>
        <dbReference type="EMBL" id="CAI8725141.1"/>
    </source>
</evidence>
<evidence type="ECO:0000256" key="2">
    <source>
        <dbReference type="ARBA" id="ARBA00022490"/>
    </source>
</evidence>
<comment type="pathway">
    <text evidence="5">Cofactor biosynthesis; biotin biosynthesis.</text>
</comment>
<dbReference type="OMA" id="PFISHPQ"/>
<organism evidence="7 8">
    <name type="scientific">Methylococcus capsulatus</name>
    <dbReference type="NCBI Taxonomy" id="414"/>
    <lineage>
        <taxon>Bacteria</taxon>
        <taxon>Pseudomonadati</taxon>
        <taxon>Pseudomonadota</taxon>
        <taxon>Gammaproteobacteria</taxon>
        <taxon>Methylococcales</taxon>
        <taxon>Methylococcaceae</taxon>
        <taxon>Methylococcus</taxon>
    </lineage>
</organism>
<comment type="subunit">
    <text evidence="5">Monomer.</text>
</comment>
<dbReference type="Pfam" id="PF12697">
    <property type="entry name" value="Abhydrolase_6"/>
    <property type="match status" value="1"/>
</dbReference>
<dbReference type="SMR" id="A0AA35UBX2"/>
<dbReference type="HAMAP" id="MF_01260">
    <property type="entry name" value="Carboxylester"/>
    <property type="match status" value="1"/>
</dbReference>
<dbReference type="AlphaFoldDB" id="A0AA35UBX2"/>
<keyword evidence="4 5" id="KW-0378">Hydrolase</keyword>
<dbReference type="RefSeq" id="WP_010960421.1">
    <property type="nucleotide sequence ID" value="NZ_OX458332.1"/>
</dbReference>
<dbReference type="Gene3D" id="3.40.50.1820">
    <property type="entry name" value="alpha/beta hydrolase"/>
    <property type="match status" value="1"/>
</dbReference>
<protein>
    <recommendedName>
        <fullName evidence="5">Pimeloyl-[acyl-carrier protein] methyl ester esterase</fullName>
        <ecNumber evidence="5">3.1.1.85</ecNumber>
    </recommendedName>
    <alternativeName>
        <fullName evidence="5">Biotin synthesis protein BioH</fullName>
    </alternativeName>
    <alternativeName>
        <fullName evidence="5">Carboxylesterase BioH</fullName>
    </alternativeName>
</protein>
<feature type="domain" description="AB hydrolase-1" evidence="6">
    <location>
        <begin position="14"/>
        <end position="245"/>
    </location>
</feature>
<dbReference type="GO" id="GO:0090499">
    <property type="term" value="F:pimelyl-[acyl-carrier protein] methyl ester esterase activity"/>
    <property type="evidence" value="ECO:0007669"/>
    <property type="project" value="UniProtKB-EC"/>
</dbReference>
<gene>
    <name evidence="5 7" type="primary">bioH</name>
    <name evidence="7" type="ORF">MCNOR_0169</name>
</gene>
<feature type="binding site" evidence="5">
    <location>
        <begin position="141"/>
        <end position="145"/>
    </location>
    <ligand>
        <name>substrate</name>
    </ligand>
</feature>
<evidence type="ECO:0000313" key="8">
    <source>
        <dbReference type="Proteomes" id="UP001158598"/>
    </source>
</evidence>
<keyword evidence="2 5" id="KW-0963">Cytoplasm</keyword>
<keyword evidence="1 5" id="KW-0719">Serine esterase</keyword>
<dbReference type="SUPFAM" id="SSF53474">
    <property type="entry name" value="alpha/beta-Hydrolases"/>
    <property type="match status" value="1"/>
</dbReference>
<comment type="function">
    <text evidence="5">The physiological role of BioH is to remove the methyl group introduced by BioC when the pimeloyl moiety is complete. It allows to synthesize pimeloyl-ACP via the fatty acid synthetic pathway through the hydrolysis of the ester bonds of pimeloyl-ACP esters.</text>
</comment>
<feature type="binding site" evidence="5">
    <location>
        <position position="20"/>
    </location>
    <ligand>
        <name>substrate</name>
    </ligand>
</feature>
<name>A0AA35UBX2_METCP</name>
<dbReference type="GO" id="GO:0009102">
    <property type="term" value="P:biotin biosynthetic process"/>
    <property type="evidence" value="ECO:0007669"/>
    <property type="project" value="UniProtKB-UniRule"/>
</dbReference>
<dbReference type="InterPro" id="IPR000073">
    <property type="entry name" value="AB_hydrolase_1"/>
</dbReference>
<dbReference type="InterPro" id="IPR050266">
    <property type="entry name" value="AB_hydrolase_sf"/>
</dbReference>
<accession>A0AA35UBX2</accession>
<dbReference type="Proteomes" id="UP001158598">
    <property type="component" value="Chromosome"/>
</dbReference>
<dbReference type="EC" id="3.1.1.85" evidence="5"/>
<evidence type="ECO:0000256" key="1">
    <source>
        <dbReference type="ARBA" id="ARBA00022487"/>
    </source>
</evidence>
<dbReference type="GeneID" id="88223420"/>
<dbReference type="PANTHER" id="PTHR43798:SF31">
    <property type="entry name" value="AB HYDROLASE SUPERFAMILY PROTEIN YCLE"/>
    <property type="match status" value="1"/>
</dbReference>
<feature type="binding site" evidence="5">
    <location>
        <position position="233"/>
    </location>
    <ligand>
        <name>substrate</name>
    </ligand>
</feature>
<dbReference type="InterPro" id="IPR010076">
    <property type="entry name" value="BioH"/>
</dbReference>
<feature type="active site" evidence="5">
    <location>
        <position position="205"/>
    </location>
</feature>
<feature type="active site" evidence="5">
    <location>
        <position position="233"/>
    </location>
</feature>
<reference evidence="7" key="1">
    <citation type="submission" date="2023-03" db="EMBL/GenBank/DDBJ databases">
        <authorList>
            <person name="Pearce D."/>
        </authorList>
    </citation>
    <scope>NUCLEOTIDE SEQUENCE</scope>
    <source>
        <strain evidence="7">Mc</strain>
    </source>
</reference>
<keyword evidence="3 5" id="KW-0093">Biotin biosynthesis</keyword>
<comment type="similarity">
    <text evidence="5">Belongs to the AB hydrolase superfamily. Carboxylesterase BioH family.</text>
</comment>